<evidence type="ECO:0000313" key="2">
    <source>
        <dbReference type="EMBL" id="MBE9375123.1"/>
    </source>
</evidence>
<organism evidence="2 3">
    <name type="scientific">Saccharopolyspora montiporae</name>
    <dbReference type="NCBI Taxonomy" id="2781240"/>
    <lineage>
        <taxon>Bacteria</taxon>
        <taxon>Bacillati</taxon>
        <taxon>Actinomycetota</taxon>
        <taxon>Actinomycetes</taxon>
        <taxon>Pseudonocardiales</taxon>
        <taxon>Pseudonocardiaceae</taxon>
        <taxon>Saccharopolyspora</taxon>
    </lineage>
</organism>
<comment type="caution">
    <text evidence="2">The sequence shown here is derived from an EMBL/GenBank/DDBJ whole genome shotgun (WGS) entry which is preliminary data.</text>
</comment>
<dbReference type="InterPro" id="IPR010982">
    <property type="entry name" value="Lambda_DNA-bd_dom_sf"/>
</dbReference>
<dbReference type="Pfam" id="PF19054">
    <property type="entry name" value="DUF5753"/>
    <property type="match status" value="1"/>
</dbReference>
<gene>
    <name evidence="2" type="ORF">IQ251_11790</name>
</gene>
<proteinExistence type="predicted"/>
<dbReference type="SMART" id="SM00530">
    <property type="entry name" value="HTH_XRE"/>
    <property type="match status" value="1"/>
</dbReference>
<dbReference type="Pfam" id="PF13560">
    <property type="entry name" value="HTH_31"/>
    <property type="match status" value="1"/>
</dbReference>
<dbReference type="EMBL" id="JADEYC010000018">
    <property type="protein sequence ID" value="MBE9375123.1"/>
    <property type="molecule type" value="Genomic_DNA"/>
</dbReference>
<dbReference type="InterPro" id="IPR043917">
    <property type="entry name" value="DUF5753"/>
</dbReference>
<sequence>MATDSATASGPTARRLVLGNQLRRLREASGISRDDAGDAIRGSGSKISRLELGRVGFKERDVADLLTLYAVTDDDEREAFLNMVRRSNEPGWWHRYNDLMPTWFQDYVGLEESTSRIQTYEIQFVPGLLQTEAYARAVATQGRPEATPGEIDRRVTLRRQRQRLLSQPDSPRLWAIIDESILHRPIGGPDVLREQIEYLLELTSRPTITLQVLPFALGRSTAEGAFTLLRFAEPEIPDIVYLEHLCGALYLDKPDEVEVYSKASHRLTADAQTPEDTRKTLRAALK</sequence>
<evidence type="ECO:0000313" key="3">
    <source>
        <dbReference type="Proteomes" id="UP000598360"/>
    </source>
</evidence>
<dbReference type="InterPro" id="IPR001387">
    <property type="entry name" value="Cro/C1-type_HTH"/>
</dbReference>
<name>A0A929BCJ2_9PSEU</name>
<dbReference type="Gene3D" id="1.10.260.40">
    <property type="entry name" value="lambda repressor-like DNA-binding domains"/>
    <property type="match status" value="1"/>
</dbReference>
<dbReference type="Proteomes" id="UP000598360">
    <property type="component" value="Unassembled WGS sequence"/>
</dbReference>
<dbReference type="AlphaFoldDB" id="A0A929BCJ2"/>
<accession>A0A929BCJ2</accession>
<keyword evidence="3" id="KW-1185">Reference proteome</keyword>
<reference evidence="2" key="1">
    <citation type="submission" date="2020-10" db="EMBL/GenBank/DDBJ databases">
        <title>Diversity and distribution of actinomycetes associated with coral in the coast of Hainan.</title>
        <authorList>
            <person name="Li F."/>
        </authorList>
    </citation>
    <scope>NUCLEOTIDE SEQUENCE</scope>
    <source>
        <strain evidence="2">HNM0983</strain>
    </source>
</reference>
<evidence type="ECO:0000259" key="1">
    <source>
        <dbReference type="SMART" id="SM00530"/>
    </source>
</evidence>
<dbReference type="RefSeq" id="WP_193928555.1">
    <property type="nucleotide sequence ID" value="NZ_JADEYC010000018.1"/>
</dbReference>
<dbReference type="GO" id="GO:0003677">
    <property type="term" value="F:DNA binding"/>
    <property type="evidence" value="ECO:0007669"/>
    <property type="project" value="InterPro"/>
</dbReference>
<dbReference type="SUPFAM" id="SSF47413">
    <property type="entry name" value="lambda repressor-like DNA-binding domains"/>
    <property type="match status" value="1"/>
</dbReference>
<feature type="domain" description="HTH cro/C1-type" evidence="1">
    <location>
        <begin position="21"/>
        <end position="76"/>
    </location>
</feature>
<protein>
    <submittedName>
        <fullName evidence="2">Helix-turn-helix domain-containing protein</fullName>
    </submittedName>
</protein>
<dbReference type="CDD" id="cd00093">
    <property type="entry name" value="HTH_XRE"/>
    <property type="match status" value="1"/>
</dbReference>